<dbReference type="SUPFAM" id="SSF55331">
    <property type="entry name" value="Tautomerase/MIF"/>
    <property type="match status" value="1"/>
</dbReference>
<protein>
    <submittedName>
        <fullName evidence="1">5-carboxymethyl-2-hydroxymuconate isomerase</fullName>
    </submittedName>
</protein>
<dbReference type="AlphaFoldDB" id="A0A1I6WFK9"/>
<dbReference type="RefSeq" id="WP_092430830.1">
    <property type="nucleotide sequence ID" value="NZ_FNCL01000023.1"/>
</dbReference>
<keyword evidence="2" id="KW-1185">Reference proteome</keyword>
<gene>
    <name evidence="1" type="ORF">SAMN04488050_1209</name>
</gene>
<dbReference type="InterPro" id="IPR014347">
    <property type="entry name" value="Tautomerase/MIF_sf"/>
</dbReference>
<keyword evidence="1" id="KW-0413">Isomerase</keyword>
<accession>A0A1I6WFK9</accession>
<evidence type="ECO:0000313" key="2">
    <source>
        <dbReference type="Proteomes" id="UP000199392"/>
    </source>
</evidence>
<dbReference type="PANTHER" id="PTHR37950">
    <property type="entry name" value="4-HYDROXYPHENYLACETATE CATABOLISM PROTEIN"/>
    <property type="match status" value="1"/>
</dbReference>
<evidence type="ECO:0000313" key="1">
    <source>
        <dbReference type="EMBL" id="SFT24779.1"/>
    </source>
</evidence>
<dbReference type="OrthoDB" id="9814215at2"/>
<dbReference type="STRING" id="311180.SAMN04488050_1209"/>
<dbReference type="InterPro" id="IPR004220">
    <property type="entry name" value="5-COMe_2-OHmuconate_Isoase"/>
</dbReference>
<dbReference type="Proteomes" id="UP000199392">
    <property type="component" value="Unassembled WGS sequence"/>
</dbReference>
<proteinExistence type="predicted"/>
<dbReference type="EMBL" id="FOZW01000020">
    <property type="protein sequence ID" value="SFT24779.1"/>
    <property type="molecule type" value="Genomic_DNA"/>
</dbReference>
<dbReference type="Gene3D" id="3.30.429.10">
    <property type="entry name" value="Macrophage Migration Inhibitory Factor"/>
    <property type="match status" value="1"/>
</dbReference>
<dbReference type="PANTHER" id="PTHR37950:SF1">
    <property type="entry name" value="4-HYDROXYPHENYLACETATE CATABOLISM PROTEIN"/>
    <property type="match status" value="1"/>
</dbReference>
<name>A0A1I6WFK9_9RHOB</name>
<sequence>MPHLVVEYFAPEGLDGPAVLSDLLDTAVATGIMQRADVKARLLPSEAILLGDGRGSFIHVTVSMLAGRTPEAKLGLSVALTGKLREVCPDIEAISADIRDMDPDCYKKSLKA</sequence>
<dbReference type="GO" id="GO:0008704">
    <property type="term" value="F:5-carboxymethyl-2-hydroxymuconate delta-isomerase activity"/>
    <property type="evidence" value="ECO:0007669"/>
    <property type="project" value="InterPro"/>
</dbReference>
<reference evidence="2" key="1">
    <citation type="submission" date="2016-10" db="EMBL/GenBank/DDBJ databases">
        <authorList>
            <person name="Varghese N."/>
            <person name="Submissions S."/>
        </authorList>
    </citation>
    <scope>NUCLEOTIDE SEQUENCE [LARGE SCALE GENOMIC DNA]</scope>
    <source>
        <strain evidence="2">DSM 26894</strain>
    </source>
</reference>
<organism evidence="1 2">
    <name type="scientific">Alloyangia pacifica</name>
    <dbReference type="NCBI Taxonomy" id="311180"/>
    <lineage>
        <taxon>Bacteria</taxon>
        <taxon>Pseudomonadati</taxon>
        <taxon>Pseudomonadota</taxon>
        <taxon>Alphaproteobacteria</taxon>
        <taxon>Rhodobacterales</taxon>
        <taxon>Roseobacteraceae</taxon>
        <taxon>Alloyangia</taxon>
    </lineage>
</organism>